<protein>
    <submittedName>
        <fullName evidence="4">GNAT family N-acetyltransferase</fullName>
    </submittedName>
</protein>
<evidence type="ECO:0000259" key="3">
    <source>
        <dbReference type="PROSITE" id="PS51186"/>
    </source>
</evidence>
<feature type="domain" description="N-acetyltransferase" evidence="3">
    <location>
        <begin position="12"/>
        <end position="160"/>
    </location>
</feature>
<dbReference type="PANTHER" id="PTHR43877">
    <property type="entry name" value="AMINOALKYLPHOSPHONATE N-ACETYLTRANSFERASE-RELATED-RELATED"/>
    <property type="match status" value="1"/>
</dbReference>
<accession>A0A6N9H3K1</accession>
<keyword evidence="2" id="KW-0012">Acyltransferase</keyword>
<comment type="caution">
    <text evidence="4">The sequence shown here is derived from an EMBL/GenBank/DDBJ whole genome shotgun (WGS) entry which is preliminary data.</text>
</comment>
<dbReference type="RefSeq" id="WP_160951891.1">
    <property type="nucleotide sequence ID" value="NZ_WWEQ01000001.1"/>
</dbReference>
<dbReference type="InterPro" id="IPR000182">
    <property type="entry name" value="GNAT_dom"/>
</dbReference>
<evidence type="ECO:0000313" key="4">
    <source>
        <dbReference type="EMBL" id="MYM18421.1"/>
    </source>
</evidence>
<reference evidence="4 5" key="1">
    <citation type="submission" date="2020-01" db="EMBL/GenBank/DDBJ databases">
        <authorList>
            <person name="Deng T."/>
        </authorList>
    </citation>
    <scope>NUCLEOTIDE SEQUENCE [LARGE SCALE GENOMIC DNA]</scope>
    <source>
        <strain evidence="4 5">5221</strain>
    </source>
</reference>
<dbReference type="Proteomes" id="UP000469215">
    <property type="component" value="Unassembled WGS sequence"/>
</dbReference>
<dbReference type="CDD" id="cd04301">
    <property type="entry name" value="NAT_SF"/>
    <property type="match status" value="1"/>
</dbReference>
<evidence type="ECO:0000256" key="2">
    <source>
        <dbReference type="ARBA" id="ARBA00023315"/>
    </source>
</evidence>
<dbReference type="InterPro" id="IPR050832">
    <property type="entry name" value="Bact_Acetyltransf"/>
</dbReference>
<keyword evidence="1 4" id="KW-0808">Transferase</keyword>
<evidence type="ECO:0000256" key="1">
    <source>
        <dbReference type="ARBA" id="ARBA00022679"/>
    </source>
</evidence>
<dbReference type="Gene3D" id="3.40.630.30">
    <property type="match status" value="1"/>
</dbReference>
<dbReference type="InterPro" id="IPR016181">
    <property type="entry name" value="Acyl_CoA_acyltransferase"/>
</dbReference>
<sequence length="163" mass="18277">MADSTDYDADRLTISPLDEIDALELRDFLVTAQEDFWGERDLTSSHDPYWFRQLDSSGLVARYQNQIVGYLLGVVPQEGPGYIHLAAAHNDFRHLGIGRALYAAFVDRARQLGKQEVQATTEPENTGAIAFHTDLGFESELISDYAGPERPRVLFTRSLTVES</sequence>
<dbReference type="EMBL" id="WWEQ01000001">
    <property type="protein sequence ID" value="MYM18421.1"/>
    <property type="molecule type" value="Genomic_DNA"/>
</dbReference>
<name>A0A6N9H3K1_9MICO</name>
<dbReference type="PROSITE" id="PS51186">
    <property type="entry name" value="GNAT"/>
    <property type="match status" value="1"/>
</dbReference>
<proteinExistence type="predicted"/>
<dbReference type="GO" id="GO:0016747">
    <property type="term" value="F:acyltransferase activity, transferring groups other than amino-acyl groups"/>
    <property type="evidence" value="ECO:0007669"/>
    <property type="project" value="InterPro"/>
</dbReference>
<dbReference type="AlphaFoldDB" id="A0A6N9H3K1"/>
<organism evidence="4 5">
    <name type="scientific">Brevibacterium rongguiense</name>
    <dbReference type="NCBI Taxonomy" id="2695267"/>
    <lineage>
        <taxon>Bacteria</taxon>
        <taxon>Bacillati</taxon>
        <taxon>Actinomycetota</taxon>
        <taxon>Actinomycetes</taxon>
        <taxon>Micrococcales</taxon>
        <taxon>Brevibacteriaceae</taxon>
        <taxon>Brevibacterium</taxon>
    </lineage>
</organism>
<dbReference type="Pfam" id="PF00583">
    <property type="entry name" value="Acetyltransf_1"/>
    <property type="match status" value="1"/>
</dbReference>
<gene>
    <name evidence="4" type="ORF">GSY69_00100</name>
</gene>
<keyword evidence="5" id="KW-1185">Reference proteome</keyword>
<dbReference type="SUPFAM" id="SSF55729">
    <property type="entry name" value="Acyl-CoA N-acyltransferases (Nat)"/>
    <property type="match status" value="1"/>
</dbReference>
<evidence type="ECO:0000313" key="5">
    <source>
        <dbReference type="Proteomes" id="UP000469215"/>
    </source>
</evidence>